<dbReference type="NCBIfam" id="TIGR02278">
    <property type="entry name" value="PaaN-DH"/>
    <property type="match status" value="1"/>
</dbReference>
<dbReference type="RefSeq" id="WP_273439371.1">
    <property type="nucleotide sequence ID" value="NZ_PKUN01000016.1"/>
</dbReference>
<dbReference type="PANTHER" id="PTHR43111">
    <property type="entry name" value="ALDEHYDE DEHYDROGENASE B-RELATED"/>
    <property type="match status" value="1"/>
</dbReference>
<protein>
    <submittedName>
        <fullName evidence="4">Phenylacetic acid degradation bifunctional protein PaaZ</fullName>
    </submittedName>
</protein>
<dbReference type="InterPro" id="IPR015590">
    <property type="entry name" value="Aldehyde_DH_dom"/>
</dbReference>
<dbReference type="NCBIfam" id="NF008868">
    <property type="entry name" value="PRK11903.1"/>
    <property type="match status" value="1"/>
</dbReference>
<reference evidence="4 5" key="1">
    <citation type="submission" date="2017-11" db="EMBL/GenBank/DDBJ databases">
        <title>Genome-resolved metagenomics identifies genetic mobility, metabolic interactions, and unexpected diversity in perchlorate-reducing communities.</title>
        <authorList>
            <person name="Barnum T.P."/>
            <person name="Figueroa I.A."/>
            <person name="Carlstrom C.I."/>
            <person name="Lucas L.N."/>
            <person name="Engelbrektson A.L."/>
            <person name="Coates J.D."/>
        </authorList>
    </citation>
    <scope>NUCLEOTIDE SEQUENCE [LARGE SCALE GENOMIC DNA]</scope>
    <source>
        <strain evidence="4">BM301</strain>
    </source>
</reference>
<accession>A0A2N6CW62</accession>
<evidence type="ECO:0000259" key="3">
    <source>
        <dbReference type="Pfam" id="PF01575"/>
    </source>
</evidence>
<dbReference type="InterPro" id="IPR029069">
    <property type="entry name" value="HotDog_dom_sf"/>
</dbReference>
<dbReference type="InterPro" id="IPR011966">
    <property type="entry name" value="PaaN-DH"/>
</dbReference>
<gene>
    <name evidence="4" type="ORF">C0630_10710</name>
</gene>
<feature type="domain" description="Aldehyde dehydrogenase" evidence="2">
    <location>
        <begin position="11"/>
        <end position="495"/>
    </location>
</feature>
<dbReference type="Pfam" id="PF01575">
    <property type="entry name" value="MaoC_dehydratas"/>
    <property type="match status" value="1"/>
</dbReference>
<evidence type="ECO:0000313" key="5">
    <source>
        <dbReference type="Proteomes" id="UP000235015"/>
    </source>
</evidence>
<dbReference type="Gene3D" id="3.40.605.10">
    <property type="entry name" value="Aldehyde Dehydrogenase, Chain A, domain 1"/>
    <property type="match status" value="1"/>
</dbReference>
<dbReference type="Pfam" id="PF00171">
    <property type="entry name" value="Aldedh"/>
    <property type="match status" value="1"/>
</dbReference>
<dbReference type="InterPro" id="IPR016162">
    <property type="entry name" value="Ald_DH_N"/>
</dbReference>
<dbReference type="InterPro" id="IPR002539">
    <property type="entry name" value="MaoC-like_dom"/>
</dbReference>
<dbReference type="CDD" id="cd03452">
    <property type="entry name" value="MaoC_C"/>
    <property type="match status" value="1"/>
</dbReference>
<evidence type="ECO:0000259" key="2">
    <source>
        <dbReference type="Pfam" id="PF00171"/>
    </source>
</evidence>
<dbReference type="EMBL" id="PKUN01000016">
    <property type="protein sequence ID" value="PLX61467.1"/>
    <property type="molecule type" value="Genomic_DNA"/>
</dbReference>
<keyword evidence="1" id="KW-0560">Oxidoreductase</keyword>
<sequence>MRLKSYACGAWVEGEGQGAVLNSAVTGEPVAEISSKGLDFAAMLRYVREVGGPALRALTFHERAYKLKELGLYLQERKEEFYALSRHTGATRSDSWIDIEGGTGTLFAYSSKGRREMPNGHVYIDGQPEMLSRKGTFVGQHIHVPLEGVAIHINAFNFPCWGMLEKLAPSFIAGVPCIIKPASQTAYLTELMVRHMIESGILPEGSLQLICGSVGDLLDHVTCQDAVTFTGSASTGLMLRRHPAILNNSVRFTMEADSLNASILGPDAEPGTEEFDLYVKEVMREMTVKCGQKCTAIRRAIVPRHLAPFVIDALRARLGRVVVGDPDKEGVTMGALASDDQCVEVRERIAELAKSCEIVHGDPNETLAGSGAFMNPVLLYCDQPLKSREVHDIEAFGPVSTVVPYDGVEEAIRLAGMGQGSLVSSIFTYDEAFARSMVMGLGAWHGRLLINNRDSAKESTGHGSPLPYLIHGGPGRAGGGQEMGGIRGVLHYMQCVALQGSPSMLTAVSDKWITGARRIEDDVHPFRKSLEELRIGEGIVTKQRVITLEDIEHFAEFSGDKFYAHMDEAAAKANPFFEGRVAHGYFIVSAAAGLFVDPAPGPVLANYGLENLRFLTPLNPGDAIQVTFTCKQKVPRVNEDYGEVRWDCQVKNQTGELVATYDVLTLVAKQRAA</sequence>
<organism evidence="4 5">
    <name type="scientific">Sedimenticola selenatireducens</name>
    <dbReference type="NCBI Taxonomy" id="191960"/>
    <lineage>
        <taxon>Bacteria</taxon>
        <taxon>Pseudomonadati</taxon>
        <taxon>Pseudomonadota</taxon>
        <taxon>Gammaproteobacteria</taxon>
        <taxon>Chromatiales</taxon>
        <taxon>Sedimenticolaceae</taxon>
        <taxon>Sedimenticola</taxon>
    </lineage>
</organism>
<name>A0A2N6CW62_9GAMM</name>
<proteinExistence type="predicted"/>
<dbReference type="GO" id="GO:0016620">
    <property type="term" value="F:oxidoreductase activity, acting on the aldehyde or oxo group of donors, NAD or NADP as acceptor"/>
    <property type="evidence" value="ECO:0007669"/>
    <property type="project" value="InterPro"/>
</dbReference>
<comment type="caution">
    <text evidence="4">The sequence shown here is derived from an EMBL/GenBank/DDBJ whole genome shotgun (WGS) entry which is preliminary data.</text>
</comment>
<feature type="domain" description="MaoC-like" evidence="3">
    <location>
        <begin position="535"/>
        <end position="644"/>
    </location>
</feature>
<dbReference type="Gene3D" id="3.40.309.10">
    <property type="entry name" value="Aldehyde Dehydrogenase, Chain A, domain 2"/>
    <property type="match status" value="1"/>
</dbReference>
<dbReference type="PANTHER" id="PTHR43111:SF1">
    <property type="entry name" value="ALDEHYDE DEHYDROGENASE B-RELATED"/>
    <property type="match status" value="1"/>
</dbReference>
<dbReference type="AlphaFoldDB" id="A0A2N6CW62"/>
<dbReference type="InterPro" id="IPR016163">
    <property type="entry name" value="Ald_DH_C"/>
</dbReference>
<dbReference type="Proteomes" id="UP000235015">
    <property type="component" value="Unassembled WGS sequence"/>
</dbReference>
<dbReference type="SUPFAM" id="SSF54637">
    <property type="entry name" value="Thioesterase/thiol ester dehydrase-isomerase"/>
    <property type="match status" value="1"/>
</dbReference>
<dbReference type="STRING" id="1111735.GCA_000428045_01798"/>
<evidence type="ECO:0000256" key="1">
    <source>
        <dbReference type="ARBA" id="ARBA00023002"/>
    </source>
</evidence>
<dbReference type="InterPro" id="IPR016161">
    <property type="entry name" value="Ald_DH/histidinol_DH"/>
</dbReference>
<dbReference type="CDD" id="cd07128">
    <property type="entry name" value="ALDH_MaoC-N"/>
    <property type="match status" value="1"/>
</dbReference>
<dbReference type="SUPFAM" id="SSF53720">
    <property type="entry name" value="ALDH-like"/>
    <property type="match status" value="1"/>
</dbReference>
<dbReference type="Gene3D" id="3.10.129.10">
    <property type="entry name" value="Hotdog Thioesterase"/>
    <property type="match status" value="1"/>
</dbReference>
<evidence type="ECO:0000313" key="4">
    <source>
        <dbReference type="EMBL" id="PLX61467.1"/>
    </source>
</evidence>